<evidence type="ECO:0000313" key="3">
    <source>
        <dbReference type="EMBL" id="CAJ0744644.1"/>
    </source>
</evidence>
<feature type="transmembrane region" description="Helical" evidence="1">
    <location>
        <begin position="235"/>
        <end position="252"/>
    </location>
</feature>
<feature type="transmembrane region" description="Helical" evidence="1">
    <location>
        <begin position="100"/>
        <end position="125"/>
    </location>
</feature>
<dbReference type="PANTHER" id="PTHR23028">
    <property type="entry name" value="ACETYLTRANSFERASE"/>
    <property type="match status" value="1"/>
</dbReference>
<accession>A0AB72X6L4</accession>
<dbReference type="Pfam" id="PF01757">
    <property type="entry name" value="Acyl_transf_3"/>
    <property type="match status" value="1"/>
</dbReference>
<feature type="transmembrane region" description="Helical" evidence="1">
    <location>
        <begin position="354"/>
        <end position="373"/>
    </location>
</feature>
<dbReference type="Proteomes" id="UP001189225">
    <property type="component" value="Unassembled WGS sequence"/>
</dbReference>
<dbReference type="GO" id="GO:0016747">
    <property type="term" value="F:acyltransferase activity, transferring groups other than amino-acyl groups"/>
    <property type="evidence" value="ECO:0007669"/>
    <property type="project" value="InterPro"/>
</dbReference>
<keyword evidence="4" id="KW-1185">Reference proteome</keyword>
<name>A0AB72X6L4_9RALS</name>
<feature type="transmembrane region" description="Helical" evidence="1">
    <location>
        <begin position="393"/>
        <end position="413"/>
    </location>
</feature>
<dbReference type="InterPro" id="IPR050879">
    <property type="entry name" value="Acyltransferase_3"/>
</dbReference>
<feature type="transmembrane region" description="Helical" evidence="1">
    <location>
        <begin position="69"/>
        <end position="88"/>
    </location>
</feature>
<organism evidence="3 4">
    <name type="scientific">Ralstonia edaphi</name>
    <dbReference type="NCBI Taxonomy" id="3058599"/>
    <lineage>
        <taxon>Bacteria</taxon>
        <taxon>Pseudomonadati</taxon>
        <taxon>Pseudomonadota</taxon>
        <taxon>Betaproteobacteria</taxon>
        <taxon>Burkholderiales</taxon>
        <taxon>Burkholderiaceae</taxon>
        <taxon>Ralstonia</taxon>
    </lineage>
</organism>
<feature type="transmembrane region" description="Helical" evidence="1">
    <location>
        <begin position="211"/>
        <end position="228"/>
    </location>
</feature>
<proteinExistence type="predicted"/>
<feature type="transmembrane region" description="Helical" evidence="1">
    <location>
        <begin position="264"/>
        <end position="290"/>
    </location>
</feature>
<keyword evidence="1" id="KW-0472">Membrane</keyword>
<keyword evidence="1" id="KW-0812">Transmembrane</keyword>
<feature type="transmembrane region" description="Helical" evidence="1">
    <location>
        <begin position="302"/>
        <end position="322"/>
    </location>
</feature>
<dbReference type="EMBL" id="CATWHI010000009">
    <property type="protein sequence ID" value="CAJ0744644.1"/>
    <property type="molecule type" value="Genomic_DNA"/>
</dbReference>
<feature type="transmembrane region" description="Helical" evidence="1">
    <location>
        <begin position="145"/>
        <end position="166"/>
    </location>
</feature>
<dbReference type="PANTHER" id="PTHR23028:SF131">
    <property type="entry name" value="BLR2367 PROTEIN"/>
    <property type="match status" value="1"/>
</dbReference>
<dbReference type="GO" id="GO:0016020">
    <property type="term" value="C:membrane"/>
    <property type="evidence" value="ECO:0007669"/>
    <property type="project" value="TreeGrafter"/>
</dbReference>
<comment type="caution">
    <text evidence="3">The sequence shown here is derived from an EMBL/GenBank/DDBJ whole genome shotgun (WGS) entry which is preliminary data.</text>
</comment>
<evidence type="ECO:0000313" key="4">
    <source>
        <dbReference type="Proteomes" id="UP001189225"/>
    </source>
</evidence>
<sequence length="442" mass="48937">MHATEACDGLLRRSLWQAQGVEIQWHHGAVTIVPQKRTRVAPGPPSMPDRTHTRDKLDASLHMKNENLAFVQALRGIAALMVVLLHIFQQQALPLEDKGLFQWLVGSGGAGVPMFFIISGFIMVYSTRDITPNAQAGMSFAVKRFSRIWPTYVVLTILFWSLVTLADKLVGATFPYSIGSIVRSLLFIPLTMDSSPAPIFGGAVLYPGWSLNYEIYFYLLLTICLFFGRFRWHTLLMILTVTLVGLPLLNGHHPTLDIANKNGYSSYLALVSSPLIWEFGAGVVIGLVYLSNVKIQSKGTAVFLCFFSASLVIWILLSKAFWGMGMEGWGWSLTLMFLCLALSSKTVQIPAPRALVWLGDISYSLYLVHPLILKPTFDIGWETSYRESMRDPSFAIVIIVASIGAAALSRRYLELSLSNYLRDKLLSLFSTKSSQGGTAGVA</sequence>
<keyword evidence="1" id="KW-1133">Transmembrane helix</keyword>
<evidence type="ECO:0000259" key="2">
    <source>
        <dbReference type="Pfam" id="PF01757"/>
    </source>
</evidence>
<dbReference type="GO" id="GO:0000271">
    <property type="term" value="P:polysaccharide biosynthetic process"/>
    <property type="evidence" value="ECO:0007669"/>
    <property type="project" value="TreeGrafter"/>
</dbReference>
<evidence type="ECO:0000256" key="1">
    <source>
        <dbReference type="SAM" id="Phobius"/>
    </source>
</evidence>
<reference evidence="3 4" key="1">
    <citation type="submission" date="2023-07" db="EMBL/GenBank/DDBJ databases">
        <authorList>
            <person name="Peeters C."/>
        </authorList>
    </citation>
    <scope>NUCLEOTIDE SEQUENCE [LARGE SCALE GENOMIC DNA]</scope>
    <source>
        <strain evidence="3 4">R-16034</strain>
    </source>
</reference>
<feature type="transmembrane region" description="Helical" evidence="1">
    <location>
        <begin position="328"/>
        <end position="347"/>
    </location>
</feature>
<dbReference type="AlphaFoldDB" id="A0AB72X6L4"/>
<gene>
    <name evidence="3" type="ORF">R16034_04670</name>
</gene>
<feature type="domain" description="Acyltransferase 3" evidence="2">
    <location>
        <begin position="69"/>
        <end position="408"/>
    </location>
</feature>
<protein>
    <recommendedName>
        <fullName evidence="2">Acyltransferase 3 domain-containing protein</fullName>
    </recommendedName>
</protein>
<dbReference type="InterPro" id="IPR002656">
    <property type="entry name" value="Acyl_transf_3_dom"/>
</dbReference>